<keyword evidence="12" id="KW-1185">Reference proteome</keyword>
<dbReference type="Pfam" id="PF00005">
    <property type="entry name" value="ABC_tran"/>
    <property type="match status" value="1"/>
</dbReference>
<dbReference type="FunFam" id="3.40.50.300:FF:001077">
    <property type="entry name" value="Uncharacterized protein, isoform A"/>
    <property type="match status" value="1"/>
</dbReference>
<dbReference type="InterPro" id="IPR003593">
    <property type="entry name" value="AAA+_ATPase"/>
</dbReference>
<dbReference type="Gene3D" id="3.40.50.300">
    <property type="entry name" value="P-loop containing nucleotide triphosphate hydrolases"/>
    <property type="match status" value="1"/>
</dbReference>
<feature type="domain" description="ABC transporter" evidence="10">
    <location>
        <begin position="87"/>
        <end position="331"/>
    </location>
</feature>
<evidence type="ECO:0000256" key="9">
    <source>
        <dbReference type="SAM" id="Phobius"/>
    </source>
</evidence>
<sequence length="678" mass="76729">MSSIDKNSASKQNDIIKEDKNKISTSSALTCCQHNDSLTSVSMDDEINMCEIRNTNLKSTQLNCNNNNTKQQKNMMNVFAKKQAVDITFDDISFSYSTWKITKLKKETKKILHGVSGQFKSGELSVIMGPSGAGKSTLLDVLAGFITKGSTGTVKLNDVVRDRNPRYRKLSAYIPQNEELRMALTAKEAMTFAANLKLGYNVSNDFKMQQISEILQMLGLDQCQFTLTSRLSGGQRKRLAVALELLSNPPILFLDEPTTGLDSMSCTQCVSLLKRLAQEGRTVIATIHQPSALLFEMFDKLYTLSQGKCIYNGRSSDVVSYLEKQDYRCPSYHNPADYLMEVATGEHNADINALAEAAKYQHSQKSENFKCISDKESKIDYSDLFQPRSLGISSDDPKTTPAATIMQFLLLYKRNLLTTKRCYNPALNRILAHVIIGFIFGYLYRDVGKGASTILANYVYLYGTLLLTVYTGEMPVTLSFPLEMRILSREHFNRWYKLTPYLLSVILVEIPFQVLCTWIYIAISYSLTNQPFDFRLILFVIFVTACSLCAQSMGYFIGATTPIKVAVFTAPVLACFLSVFGFCIRSFDTPYLFKPIFFISYFRAAFQSVVYSVYGLDRGKLYCSPDNEYCHYQDPEHFLREMDIVDIDLVSNFILILCIGCIMYAATYLTLWLRLNKR</sequence>
<evidence type="ECO:0000256" key="4">
    <source>
        <dbReference type="ARBA" id="ARBA00022692"/>
    </source>
</evidence>
<dbReference type="InterPro" id="IPR043926">
    <property type="entry name" value="ABCG_dom"/>
</dbReference>
<dbReference type="InterPro" id="IPR013525">
    <property type="entry name" value="ABC2_TM"/>
</dbReference>
<evidence type="ECO:0000256" key="3">
    <source>
        <dbReference type="ARBA" id="ARBA00022448"/>
    </source>
</evidence>
<dbReference type="SMART" id="SM00382">
    <property type="entry name" value="AAA"/>
    <property type="match status" value="1"/>
</dbReference>
<feature type="transmembrane region" description="Helical" evidence="9">
    <location>
        <begin position="649"/>
        <end position="673"/>
    </location>
</feature>
<feature type="transmembrane region" description="Helical" evidence="9">
    <location>
        <begin position="459"/>
        <end position="481"/>
    </location>
</feature>
<reference evidence="11" key="1">
    <citation type="submission" date="2022-01" db="EMBL/GenBank/DDBJ databases">
        <authorList>
            <person name="King R."/>
        </authorList>
    </citation>
    <scope>NUCLEOTIDE SEQUENCE</scope>
</reference>
<dbReference type="SUPFAM" id="SSF52540">
    <property type="entry name" value="P-loop containing nucleoside triphosphate hydrolases"/>
    <property type="match status" value="1"/>
</dbReference>
<dbReference type="InterPro" id="IPR003439">
    <property type="entry name" value="ABC_transporter-like_ATP-bd"/>
</dbReference>
<dbReference type="GO" id="GO:0005524">
    <property type="term" value="F:ATP binding"/>
    <property type="evidence" value="ECO:0007669"/>
    <property type="project" value="UniProtKB-KW"/>
</dbReference>
<evidence type="ECO:0000259" key="10">
    <source>
        <dbReference type="PROSITE" id="PS50893"/>
    </source>
</evidence>
<keyword evidence="4 9" id="KW-0812">Transmembrane</keyword>
<feature type="transmembrane region" description="Helical" evidence="9">
    <location>
        <begin position="430"/>
        <end position="447"/>
    </location>
</feature>
<feature type="transmembrane region" description="Helical" evidence="9">
    <location>
        <begin position="563"/>
        <end position="584"/>
    </location>
</feature>
<dbReference type="Pfam" id="PF19055">
    <property type="entry name" value="ABC2_membrane_7"/>
    <property type="match status" value="1"/>
</dbReference>
<dbReference type="EMBL" id="OV651817">
    <property type="protein sequence ID" value="CAH1110558.1"/>
    <property type="molecule type" value="Genomic_DNA"/>
</dbReference>
<proteinExistence type="inferred from homology"/>
<evidence type="ECO:0000256" key="5">
    <source>
        <dbReference type="ARBA" id="ARBA00022741"/>
    </source>
</evidence>
<dbReference type="Pfam" id="PF01061">
    <property type="entry name" value="ABC2_membrane"/>
    <property type="match status" value="1"/>
</dbReference>
<dbReference type="CDD" id="cd03213">
    <property type="entry name" value="ABCG_EPDR"/>
    <property type="match status" value="1"/>
</dbReference>
<protein>
    <recommendedName>
        <fullName evidence="10">ABC transporter domain-containing protein</fullName>
    </recommendedName>
</protein>
<dbReference type="PROSITE" id="PS00211">
    <property type="entry name" value="ABC_TRANSPORTER_1"/>
    <property type="match status" value="1"/>
</dbReference>
<evidence type="ECO:0000313" key="11">
    <source>
        <dbReference type="EMBL" id="CAH1110558.1"/>
    </source>
</evidence>
<accession>A0A9P0D1Z5</accession>
<gene>
    <name evidence="11" type="ORF">PSYICH_LOCUS11696</name>
</gene>
<organism evidence="11 12">
    <name type="scientific">Psylliodes chrysocephalus</name>
    <dbReference type="NCBI Taxonomy" id="3402493"/>
    <lineage>
        <taxon>Eukaryota</taxon>
        <taxon>Metazoa</taxon>
        <taxon>Ecdysozoa</taxon>
        <taxon>Arthropoda</taxon>
        <taxon>Hexapoda</taxon>
        <taxon>Insecta</taxon>
        <taxon>Pterygota</taxon>
        <taxon>Neoptera</taxon>
        <taxon>Endopterygota</taxon>
        <taxon>Coleoptera</taxon>
        <taxon>Polyphaga</taxon>
        <taxon>Cucujiformia</taxon>
        <taxon>Chrysomeloidea</taxon>
        <taxon>Chrysomelidae</taxon>
        <taxon>Galerucinae</taxon>
        <taxon>Alticini</taxon>
        <taxon>Psylliodes</taxon>
    </lineage>
</organism>
<dbReference type="GO" id="GO:0140359">
    <property type="term" value="F:ABC-type transporter activity"/>
    <property type="evidence" value="ECO:0007669"/>
    <property type="project" value="InterPro"/>
</dbReference>
<dbReference type="PROSITE" id="PS50893">
    <property type="entry name" value="ABC_TRANSPORTER_2"/>
    <property type="match status" value="1"/>
</dbReference>
<dbReference type="PANTHER" id="PTHR48041">
    <property type="entry name" value="ABC TRANSPORTER G FAMILY MEMBER 28"/>
    <property type="match status" value="1"/>
</dbReference>
<comment type="subcellular location">
    <subcellularLocation>
        <location evidence="1">Membrane</location>
        <topology evidence="1">Multi-pass membrane protein</topology>
    </subcellularLocation>
</comment>
<dbReference type="GO" id="GO:0005886">
    <property type="term" value="C:plasma membrane"/>
    <property type="evidence" value="ECO:0007669"/>
    <property type="project" value="TreeGrafter"/>
</dbReference>
<dbReference type="GO" id="GO:0016887">
    <property type="term" value="F:ATP hydrolysis activity"/>
    <property type="evidence" value="ECO:0007669"/>
    <property type="project" value="InterPro"/>
</dbReference>
<comment type="similarity">
    <text evidence="2">Belongs to the ABC transporter superfamily. ABCG family. Eye pigment precursor importer (TC 3.A.1.204) subfamily.</text>
</comment>
<evidence type="ECO:0000256" key="6">
    <source>
        <dbReference type="ARBA" id="ARBA00022840"/>
    </source>
</evidence>
<dbReference type="InterPro" id="IPR017871">
    <property type="entry name" value="ABC_transporter-like_CS"/>
</dbReference>
<evidence type="ECO:0000256" key="7">
    <source>
        <dbReference type="ARBA" id="ARBA00022989"/>
    </source>
</evidence>
<dbReference type="AlphaFoldDB" id="A0A9P0D1Z5"/>
<keyword evidence="3" id="KW-0813">Transport</keyword>
<dbReference type="InterPro" id="IPR050352">
    <property type="entry name" value="ABCG_transporters"/>
</dbReference>
<keyword evidence="8 9" id="KW-0472">Membrane</keyword>
<evidence type="ECO:0000256" key="2">
    <source>
        <dbReference type="ARBA" id="ARBA00005814"/>
    </source>
</evidence>
<dbReference type="OrthoDB" id="66620at2759"/>
<name>A0A9P0D1Z5_9CUCU</name>
<feature type="transmembrane region" description="Helical" evidence="9">
    <location>
        <begin position="535"/>
        <end position="557"/>
    </location>
</feature>
<keyword evidence="6" id="KW-0067">ATP-binding</keyword>
<evidence type="ECO:0000256" key="1">
    <source>
        <dbReference type="ARBA" id="ARBA00004141"/>
    </source>
</evidence>
<keyword evidence="5" id="KW-0547">Nucleotide-binding</keyword>
<dbReference type="InterPro" id="IPR027417">
    <property type="entry name" value="P-loop_NTPase"/>
</dbReference>
<feature type="transmembrane region" description="Helical" evidence="9">
    <location>
        <begin position="501"/>
        <end position="523"/>
    </location>
</feature>
<evidence type="ECO:0000313" key="12">
    <source>
        <dbReference type="Proteomes" id="UP001153636"/>
    </source>
</evidence>
<keyword evidence="7 9" id="KW-1133">Transmembrane helix</keyword>
<dbReference type="PANTHER" id="PTHR48041:SF61">
    <property type="entry name" value="SD03967P"/>
    <property type="match status" value="1"/>
</dbReference>
<dbReference type="Proteomes" id="UP001153636">
    <property type="component" value="Chromosome 5"/>
</dbReference>
<evidence type="ECO:0000256" key="8">
    <source>
        <dbReference type="ARBA" id="ARBA00023136"/>
    </source>
</evidence>